<dbReference type="Proteomes" id="UP001057375">
    <property type="component" value="Unassembled WGS sequence"/>
</dbReference>
<proteinExistence type="predicted"/>
<name>A0ABQ5L1B0_9EUKA</name>
<evidence type="ECO:0000256" key="1">
    <source>
        <dbReference type="SAM" id="MobiDB-lite"/>
    </source>
</evidence>
<protein>
    <submittedName>
        <fullName evidence="2">Uncharacterized protein</fullName>
    </submittedName>
</protein>
<keyword evidence="3" id="KW-1185">Reference proteome</keyword>
<feature type="region of interest" description="Disordered" evidence="1">
    <location>
        <begin position="1"/>
        <end position="31"/>
    </location>
</feature>
<feature type="non-terminal residue" evidence="2">
    <location>
        <position position="45"/>
    </location>
</feature>
<accession>A0ABQ5L1B0</accession>
<dbReference type="EMBL" id="BQXS01005146">
    <property type="protein sequence ID" value="GKT37753.1"/>
    <property type="molecule type" value="Genomic_DNA"/>
</dbReference>
<evidence type="ECO:0000313" key="3">
    <source>
        <dbReference type="Proteomes" id="UP001057375"/>
    </source>
</evidence>
<gene>
    <name evidence="2" type="ORF">ADUPG1_003691</name>
</gene>
<feature type="compositionally biased region" description="Polar residues" evidence="1">
    <location>
        <begin position="13"/>
        <end position="28"/>
    </location>
</feature>
<sequence length="45" mass="5032">MPAKSWPRIPVAQAQTDTNTHARTSGTWPGNLKYHLLNRQSSISL</sequence>
<reference evidence="2" key="1">
    <citation type="submission" date="2022-03" db="EMBL/GenBank/DDBJ databases">
        <title>Draft genome sequence of Aduncisulcus paluster, a free-living microaerophilic Fornicata.</title>
        <authorList>
            <person name="Yuyama I."/>
            <person name="Kume K."/>
            <person name="Tamura T."/>
            <person name="Inagaki Y."/>
            <person name="Hashimoto T."/>
        </authorList>
    </citation>
    <scope>NUCLEOTIDE SEQUENCE</scope>
    <source>
        <strain evidence="2">NY0171</strain>
    </source>
</reference>
<evidence type="ECO:0000313" key="2">
    <source>
        <dbReference type="EMBL" id="GKT37753.1"/>
    </source>
</evidence>
<organism evidence="2 3">
    <name type="scientific">Aduncisulcus paluster</name>
    <dbReference type="NCBI Taxonomy" id="2918883"/>
    <lineage>
        <taxon>Eukaryota</taxon>
        <taxon>Metamonada</taxon>
        <taxon>Carpediemonas-like organisms</taxon>
        <taxon>Aduncisulcus</taxon>
    </lineage>
</organism>
<comment type="caution">
    <text evidence="2">The sequence shown here is derived from an EMBL/GenBank/DDBJ whole genome shotgun (WGS) entry which is preliminary data.</text>
</comment>